<keyword evidence="2" id="KW-1185">Reference proteome</keyword>
<sequence>MISTKKNVTGTVVITFSGGNSSAITTVSSAAIAVIASDGTESIASATTIIVASKPGIVDGREAIAVYNYKLDPPIGNANCHTNLPMNARVGDYSKSENRVHIMDLIKSPVTVAKMHSETRKETVLSRVNEFTMNGCGYCTIAAKRNPYFIKAEELSY</sequence>
<organism evidence="1 2">
    <name type="scientific">Octopus vulgaris</name>
    <name type="common">Common octopus</name>
    <dbReference type="NCBI Taxonomy" id="6645"/>
    <lineage>
        <taxon>Eukaryota</taxon>
        <taxon>Metazoa</taxon>
        <taxon>Spiralia</taxon>
        <taxon>Lophotrochozoa</taxon>
        <taxon>Mollusca</taxon>
        <taxon>Cephalopoda</taxon>
        <taxon>Coleoidea</taxon>
        <taxon>Octopodiformes</taxon>
        <taxon>Octopoda</taxon>
        <taxon>Incirrata</taxon>
        <taxon>Octopodidae</taxon>
        <taxon>Octopus</taxon>
    </lineage>
</organism>
<proteinExistence type="predicted"/>
<accession>A0AA36BBI1</accession>
<reference evidence="1" key="1">
    <citation type="submission" date="2023-08" db="EMBL/GenBank/DDBJ databases">
        <authorList>
            <person name="Alioto T."/>
            <person name="Alioto T."/>
            <person name="Gomez Garrido J."/>
        </authorList>
    </citation>
    <scope>NUCLEOTIDE SEQUENCE</scope>
</reference>
<dbReference type="Proteomes" id="UP001162480">
    <property type="component" value="Chromosome 12"/>
</dbReference>
<dbReference type="EMBL" id="OX597825">
    <property type="protein sequence ID" value="CAI9731094.1"/>
    <property type="molecule type" value="Genomic_DNA"/>
</dbReference>
<evidence type="ECO:0000313" key="2">
    <source>
        <dbReference type="Proteomes" id="UP001162480"/>
    </source>
</evidence>
<dbReference type="AlphaFoldDB" id="A0AA36BBI1"/>
<name>A0AA36BBI1_OCTVU</name>
<gene>
    <name evidence="1" type="ORF">OCTVUL_1B013173</name>
</gene>
<evidence type="ECO:0000313" key="1">
    <source>
        <dbReference type="EMBL" id="CAI9731094.1"/>
    </source>
</evidence>
<protein>
    <submittedName>
        <fullName evidence="1">Uncharacterized protein</fullName>
    </submittedName>
</protein>